<reference evidence="2 3" key="1">
    <citation type="journal article" date="2019" name="Environ. Microbiol.">
        <title>Species interactions and distinct microbial communities in high Arctic permafrost affected cryosols are associated with the CH4 and CO2 gas fluxes.</title>
        <authorList>
            <person name="Altshuler I."/>
            <person name="Hamel J."/>
            <person name="Turney S."/>
            <person name="Magnuson E."/>
            <person name="Levesque R."/>
            <person name="Greer C."/>
            <person name="Whyte L.G."/>
        </authorList>
    </citation>
    <scope>NUCLEOTIDE SEQUENCE [LARGE SCALE GENOMIC DNA]</scope>
    <source>
        <strain evidence="2 3">S9.3B</strain>
    </source>
</reference>
<evidence type="ECO:0000313" key="2">
    <source>
        <dbReference type="EMBL" id="TPG57485.1"/>
    </source>
</evidence>
<organism evidence="2 3">
    <name type="scientific">Muricoccus nepalensis</name>
    <dbReference type="NCBI Taxonomy" id="1854500"/>
    <lineage>
        <taxon>Bacteria</taxon>
        <taxon>Pseudomonadati</taxon>
        <taxon>Pseudomonadota</taxon>
        <taxon>Alphaproteobacteria</taxon>
        <taxon>Acetobacterales</taxon>
        <taxon>Roseomonadaceae</taxon>
        <taxon>Muricoccus</taxon>
    </lineage>
</organism>
<dbReference type="InterPro" id="IPR002931">
    <property type="entry name" value="Transglutaminase-like"/>
</dbReference>
<dbReference type="PANTHER" id="PTHR33490:SF12">
    <property type="entry name" value="BLL5557 PROTEIN"/>
    <property type="match status" value="1"/>
</dbReference>
<dbReference type="SMART" id="SM00460">
    <property type="entry name" value="TGc"/>
    <property type="match status" value="1"/>
</dbReference>
<dbReference type="AlphaFoldDB" id="A0A502G6A4"/>
<accession>A0A502G6A4</accession>
<evidence type="ECO:0000313" key="3">
    <source>
        <dbReference type="Proteomes" id="UP000317078"/>
    </source>
</evidence>
<dbReference type="Pfam" id="PF21295">
    <property type="entry name" value="Bact_transglu_N_2"/>
    <property type="match status" value="1"/>
</dbReference>
<dbReference type="InterPro" id="IPR038765">
    <property type="entry name" value="Papain-like_cys_pep_sf"/>
</dbReference>
<protein>
    <submittedName>
        <fullName evidence="2">Transglutaminase family protein</fullName>
    </submittedName>
</protein>
<feature type="domain" description="Transglutaminase-like" evidence="1">
    <location>
        <begin position="162"/>
        <end position="222"/>
    </location>
</feature>
<dbReference type="RefSeq" id="WP_140882980.1">
    <property type="nucleotide sequence ID" value="NZ_RCZP01000008.1"/>
</dbReference>
<dbReference type="Pfam" id="PF01841">
    <property type="entry name" value="Transglut_core"/>
    <property type="match status" value="1"/>
</dbReference>
<keyword evidence="3" id="KW-1185">Reference proteome</keyword>
<proteinExistence type="predicted"/>
<dbReference type="EMBL" id="RCZP01000008">
    <property type="protein sequence ID" value="TPG57485.1"/>
    <property type="molecule type" value="Genomic_DNA"/>
</dbReference>
<dbReference type="SUPFAM" id="SSF54001">
    <property type="entry name" value="Cysteine proteinases"/>
    <property type="match status" value="1"/>
</dbReference>
<dbReference type="InterPro" id="IPR048930">
    <property type="entry name" value="Bact_transglu_N_2"/>
</dbReference>
<dbReference type="Proteomes" id="UP000317078">
    <property type="component" value="Unassembled WGS sequence"/>
</dbReference>
<dbReference type="Gene3D" id="2.60.40.2250">
    <property type="match status" value="1"/>
</dbReference>
<dbReference type="Gene3D" id="3.10.620.30">
    <property type="match status" value="1"/>
</dbReference>
<evidence type="ECO:0000259" key="1">
    <source>
        <dbReference type="SMART" id="SM00460"/>
    </source>
</evidence>
<dbReference type="OrthoDB" id="5438043at2"/>
<sequence>MKILVGCDLGYQASGPATLILNIQPAETPRQRVLRETLAITPEGTRTESWTVPGTGNRYLRIHAEAGTALSIHHEAEVELSPHVVDPAGVSQTAPAELPPEVLPHLWPSRFCESDRLERLAQREFCGTPEGHARVTAVCNWVNDRITYLRGASAPTTTATDTLLSGAGVCRDFAHLAVALCRALGIPARFISAHAPGLVPPDFHAVFEAFLGGKWWLFDATRQAPLDALVRIGQGRDAAEAAFAEIHGAATPTGMAVRAEVLEGLDVARGARTTLAVADAAEAP</sequence>
<dbReference type="PANTHER" id="PTHR33490">
    <property type="entry name" value="BLR5614 PROTEIN-RELATED"/>
    <property type="match status" value="1"/>
</dbReference>
<gene>
    <name evidence="2" type="ORF">EAH89_11225</name>
</gene>
<comment type="caution">
    <text evidence="2">The sequence shown here is derived from an EMBL/GenBank/DDBJ whole genome shotgun (WGS) entry which is preliminary data.</text>
</comment>
<name>A0A502G6A4_9PROT</name>